<dbReference type="RefSeq" id="WP_092904998.1">
    <property type="nucleotide sequence ID" value="NZ_FOZS01000002.1"/>
</dbReference>
<reference evidence="2" key="1">
    <citation type="submission" date="2016-10" db="EMBL/GenBank/DDBJ databases">
        <authorList>
            <person name="Varghese N."/>
            <person name="Submissions S."/>
        </authorList>
    </citation>
    <scope>NUCLEOTIDE SEQUENCE [LARGE SCALE GENOMIC DNA]</scope>
    <source>
        <strain evidence="2">DSM 22427</strain>
    </source>
</reference>
<protein>
    <recommendedName>
        <fullName evidence="3">Proteasome lid subunit RPN8/RPN11, contains Jab1/MPN metalloenzyme (JAMM) motif</fullName>
    </recommendedName>
</protein>
<name>A0A1I6SC67_9EURY</name>
<dbReference type="InterPro" id="IPR058877">
    <property type="entry name" value="JAB/MPN_dom-containing"/>
</dbReference>
<keyword evidence="2" id="KW-1185">Reference proteome</keyword>
<evidence type="ECO:0008006" key="3">
    <source>
        <dbReference type="Google" id="ProtNLM"/>
    </source>
</evidence>
<sequence>MVYITRGLVDILLDLARDADPNGVSTGVSVTPAGELRGGEGLPPETPVFTDFVLPHVGDSVNAVFGVDLSTPARQSQGRFNSHPVRELAVTRRDDLAQIIFVAVPPWTDADDSFGAFTRRGERLPLEIIDAEPPAESLSSESVLD</sequence>
<dbReference type="AlphaFoldDB" id="A0A1I6SC67"/>
<accession>A0A1I6SC67</accession>
<dbReference type="Pfam" id="PF26422">
    <property type="entry name" value="Halo_JAB_MPN"/>
    <property type="match status" value="1"/>
</dbReference>
<gene>
    <name evidence="1" type="ORF">SAMN04488556_2554</name>
</gene>
<proteinExistence type="predicted"/>
<evidence type="ECO:0000313" key="2">
    <source>
        <dbReference type="Proteomes" id="UP000199199"/>
    </source>
</evidence>
<dbReference type="EMBL" id="FOZS01000002">
    <property type="protein sequence ID" value="SFS74450.1"/>
    <property type="molecule type" value="Genomic_DNA"/>
</dbReference>
<evidence type="ECO:0000313" key="1">
    <source>
        <dbReference type="EMBL" id="SFS74450.1"/>
    </source>
</evidence>
<dbReference type="OrthoDB" id="210127at2157"/>
<organism evidence="1 2">
    <name type="scientific">Halostagnicola kamekurae</name>
    <dbReference type="NCBI Taxonomy" id="619731"/>
    <lineage>
        <taxon>Archaea</taxon>
        <taxon>Methanobacteriati</taxon>
        <taxon>Methanobacteriota</taxon>
        <taxon>Stenosarchaea group</taxon>
        <taxon>Halobacteria</taxon>
        <taxon>Halobacteriales</taxon>
        <taxon>Natrialbaceae</taxon>
        <taxon>Halostagnicola</taxon>
    </lineage>
</organism>
<dbReference type="Proteomes" id="UP000199199">
    <property type="component" value="Unassembled WGS sequence"/>
</dbReference>